<dbReference type="InterPro" id="IPR036515">
    <property type="entry name" value="Transposase_17_sf"/>
</dbReference>
<gene>
    <name evidence="2" type="ORF">A3A74_05685</name>
</gene>
<dbReference type="GO" id="GO:0006313">
    <property type="term" value="P:DNA transposition"/>
    <property type="evidence" value="ECO:0007669"/>
    <property type="project" value="InterPro"/>
</dbReference>
<dbReference type="Proteomes" id="UP000179270">
    <property type="component" value="Unassembled WGS sequence"/>
</dbReference>
<feature type="domain" description="Transposase IS200-like" evidence="1">
    <location>
        <begin position="9"/>
        <end position="153"/>
    </location>
</feature>
<evidence type="ECO:0000313" key="3">
    <source>
        <dbReference type="Proteomes" id="UP000179270"/>
    </source>
</evidence>
<protein>
    <recommendedName>
        <fullName evidence="1">Transposase IS200-like domain-containing protein</fullName>
    </recommendedName>
</protein>
<dbReference type="PANTHER" id="PTHR34322:SF2">
    <property type="entry name" value="TRANSPOSASE IS200-LIKE DOMAIN-CONTAINING PROTEIN"/>
    <property type="match status" value="1"/>
</dbReference>
<dbReference type="SUPFAM" id="SSF143422">
    <property type="entry name" value="Transposase IS200-like"/>
    <property type="match status" value="1"/>
</dbReference>
<dbReference type="SMART" id="SM01321">
    <property type="entry name" value="Y1_Tnp"/>
    <property type="match status" value="1"/>
</dbReference>
<evidence type="ECO:0000313" key="2">
    <source>
        <dbReference type="EMBL" id="OGK39087.1"/>
    </source>
</evidence>
<dbReference type="EMBL" id="MGAF01000058">
    <property type="protein sequence ID" value="OGK39087.1"/>
    <property type="molecule type" value="Genomic_DNA"/>
</dbReference>
<dbReference type="GO" id="GO:0004803">
    <property type="term" value="F:transposase activity"/>
    <property type="evidence" value="ECO:0007669"/>
    <property type="project" value="InterPro"/>
</dbReference>
<dbReference type="InterPro" id="IPR002686">
    <property type="entry name" value="Transposase_17"/>
</dbReference>
<proteinExistence type="predicted"/>
<comment type="caution">
    <text evidence="2">The sequence shown here is derived from an EMBL/GenBank/DDBJ whole genome shotgun (WGS) entry which is preliminary data.</text>
</comment>
<dbReference type="Gene3D" id="3.30.70.1290">
    <property type="entry name" value="Transposase IS200-like"/>
    <property type="match status" value="1"/>
</dbReference>
<dbReference type="STRING" id="1802055.A3A74_05685"/>
<evidence type="ECO:0000259" key="1">
    <source>
        <dbReference type="SMART" id="SM01321"/>
    </source>
</evidence>
<dbReference type="AlphaFoldDB" id="A0A1F7I6U0"/>
<name>A0A1F7I6U0_9BACT</name>
<dbReference type="PANTHER" id="PTHR34322">
    <property type="entry name" value="TRANSPOSASE, Y1_TNP DOMAIN-CONTAINING"/>
    <property type="match status" value="1"/>
</dbReference>
<dbReference type="Pfam" id="PF01797">
    <property type="entry name" value="Y1_Tnp"/>
    <property type="match status" value="1"/>
</dbReference>
<reference evidence="2 3" key="1">
    <citation type="journal article" date="2016" name="Nat. Commun.">
        <title>Thousands of microbial genomes shed light on interconnected biogeochemical processes in an aquifer system.</title>
        <authorList>
            <person name="Anantharaman K."/>
            <person name="Brown C.T."/>
            <person name="Hug L.A."/>
            <person name="Sharon I."/>
            <person name="Castelle C.J."/>
            <person name="Probst A.J."/>
            <person name="Thomas B.C."/>
            <person name="Singh A."/>
            <person name="Wilkins M.J."/>
            <person name="Karaoz U."/>
            <person name="Brodie E.L."/>
            <person name="Williams K.H."/>
            <person name="Hubbard S.S."/>
            <person name="Banfield J.F."/>
        </authorList>
    </citation>
    <scope>NUCLEOTIDE SEQUENCE [LARGE SCALE GENOMIC DNA]</scope>
</reference>
<organism evidence="2 3">
    <name type="scientific">Candidatus Roizmanbacteria bacterium RIFCSPLOWO2_01_FULL_35_13</name>
    <dbReference type="NCBI Taxonomy" id="1802055"/>
    <lineage>
        <taxon>Bacteria</taxon>
        <taxon>Candidatus Roizmaniibacteriota</taxon>
    </lineage>
</organism>
<sequence length="227" mass="27304">MPSRYDVFYNGGIYHIYDKTIDCREIFIPKLADEFIDIFSYYRSELSSSLRYSLFKKLPEETHNSKLKKIFVNSHFMIEIFSFSLQPNHYHFLIKQLKENGIIKFMSNILNSITHYYNKGIHRKGPIFLPQFISKRIKNQEQLTYTSRYIHTNCFAHQLVNNPEDIFEYPYSSIKPFISKSNPLKIRTDEIMSSFGYDQSKFKQFILNNAVDQKMREMVKYTFDWIR</sequence>
<accession>A0A1F7I6U0</accession>
<dbReference type="GO" id="GO:0003677">
    <property type="term" value="F:DNA binding"/>
    <property type="evidence" value="ECO:0007669"/>
    <property type="project" value="InterPro"/>
</dbReference>